<dbReference type="GO" id="GO:0016020">
    <property type="term" value="C:membrane"/>
    <property type="evidence" value="ECO:0007669"/>
    <property type="project" value="UniProtKB-SubCell"/>
</dbReference>
<dbReference type="PROSITE" id="PS50096">
    <property type="entry name" value="IQ"/>
    <property type="match status" value="1"/>
</dbReference>
<dbReference type="FunFam" id="1.20.5.340:FF:000019">
    <property type="entry name" value="Myosin heavy chain, isoform G"/>
    <property type="match status" value="1"/>
</dbReference>
<dbReference type="Pfam" id="PF01576">
    <property type="entry name" value="Myosin_tail_1"/>
    <property type="match status" value="1"/>
</dbReference>
<reference evidence="24" key="4">
    <citation type="submission" date="2025-09" db="UniProtKB">
        <authorList>
            <consortium name="Ensembl"/>
        </authorList>
    </citation>
    <scope>IDENTIFICATION</scope>
</reference>
<dbReference type="PROSITE" id="PS51844">
    <property type="entry name" value="SH3_LIKE"/>
    <property type="match status" value="1"/>
</dbReference>
<keyword evidence="6 20" id="KW-0547">Nucleotide-binding</keyword>
<keyword evidence="7 20" id="KW-0067">ATP-binding</keyword>
<evidence type="ECO:0000256" key="18">
    <source>
        <dbReference type="ARBA" id="ARBA00075333"/>
    </source>
</evidence>
<evidence type="ECO:0000256" key="16">
    <source>
        <dbReference type="ARBA" id="ARBA00056608"/>
    </source>
</evidence>
<dbReference type="SUPFAM" id="SSF90257">
    <property type="entry name" value="Myosin rod fragments"/>
    <property type="match status" value="7"/>
</dbReference>
<comment type="subcellular location">
    <subcellularLocation>
        <location evidence="2">Cytoplasm</location>
        <location evidence="2">Myofibril</location>
    </subcellularLocation>
    <subcellularLocation>
        <location evidence="1">Membrane</location>
        <topology evidence="1">Peripheral membrane protein</topology>
    </subcellularLocation>
</comment>
<evidence type="ECO:0000256" key="7">
    <source>
        <dbReference type="ARBA" id="ARBA00022840"/>
    </source>
</evidence>
<dbReference type="FunFam" id="2.30.30.360:FF:000001">
    <property type="entry name" value="Myosin heavy chain"/>
    <property type="match status" value="1"/>
</dbReference>
<keyword evidence="5" id="KW-0963">Cytoplasm</keyword>
<dbReference type="PRINTS" id="PR00193">
    <property type="entry name" value="MYOSINHEAVY"/>
</dbReference>
<dbReference type="STRING" id="8010.ENSELUP00000033432"/>
<dbReference type="Gene3D" id="1.20.5.340">
    <property type="match status" value="4"/>
</dbReference>
<evidence type="ECO:0000256" key="15">
    <source>
        <dbReference type="ARBA" id="ARBA00038612"/>
    </source>
</evidence>
<keyword evidence="11" id="KW-0472">Membrane</keyword>
<dbReference type="InterPro" id="IPR014751">
    <property type="entry name" value="XRCC4-like_C"/>
</dbReference>
<dbReference type="Gene3D" id="2.30.30.360">
    <property type="entry name" value="Myosin S1 fragment, N-terminal"/>
    <property type="match status" value="1"/>
</dbReference>
<protein>
    <recommendedName>
        <fullName evidence="17">Myosin-7B</fullName>
    </recommendedName>
    <alternativeName>
        <fullName evidence="19">Myosin cardiac muscle beta chain</fullName>
    </alternativeName>
    <alternativeName>
        <fullName evidence="18">Myosin heavy chain 7B, cardiac muscle beta isoform</fullName>
    </alternativeName>
</protein>
<evidence type="ECO:0000256" key="8">
    <source>
        <dbReference type="ARBA" id="ARBA00022860"/>
    </source>
</evidence>
<comment type="function">
    <text evidence="16">Involved in muscle contraction.</text>
</comment>
<evidence type="ECO:0000256" key="20">
    <source>
        <dbReference type="PROSITE-ProRule" id="PRU00782"/>
    </source>
</evidence>
<feature type="coiled-coil region" evidence="21">
    <location>
        <begin position="1854"/>
        <end position="1916"/>
    </location>
</feature>
<evidence type="ECO:0000259" key="22">
    <source>
        <dbReference type="PROSITE" id="PS51456"/>
    </source>
</evidence>
<dbReference type="FunFam" id="1.20.120.720:FF:000001">
    <property type="entry name" value="Myosin heavy chain, muscle"/>
    <property type="match status" value="1"/>
</dbReference>
<dbReference type="InterPro" id="IPR002928">
    <property type="entry name" value="Myosin_tail"/>
</dbReference>
<dbReference type="InterPro" id="IPR001609">
    <property type="entry name" value="Myosin_head_motor_dom-like"/>
</dbReference>
<evidence type="ECO:0000256" key="19">
    <source>
        <dbReference type="ARBA" id="ARBA00081302"/>
    </source>
</evidence>
<feature type="domain" description="Myosin N-terminal SH3-like" evidence="23">
    <location>
        <begin position="33"/>
        <end position="82"/>
    </location>
</feature>
<dbReference type="FunFam" id="1.20.58.530:FF:000001">
    <property type="entry name" value="Myosin heavy chain"/>
    <property type="match status" value="1"/>
</dbReference>
<evidence type="ECO:0000256" key="10">
    <source>
        <dbReference type="ARBA" id="ARBA00023123"/>
    </source>
</evidence>
<dbReference type="GO" id="GO:0030016">
    <property type="term" value="C:myofibril"/>
    <property type="evidence" value="ECO:0007669"/>
    <property type="project" value="UniProtKB-SubCell"/>
</dbReference>
<dbReference type="GeneTree" id="ENSGT00940000163461"/>
<evidence type="ECO:0000313" key="24">
    <source>
        <dbReference type="Ensembl" id="ENSELUP00000033432.2"/>
    </source>
</evidence>
<dbReference type="FunFam" id="1.20.5.370:FF:000007">
    <property type="entry name" value="Myosin heavy chain"/>
    <property type="match status" value="1"/>
</dbReference>
<dbReference type="GO" id="GO:0005516">
    <property type="term" value="F:calmodulin binding"/>
    <property type="evidence" value="ECO:0007669"/>
    <property type="project" value="UniProtKB-KW"/>
</dbReference>
<evidence type="ECO:0000256" key="4">
    <source>
        <dbReference type="ARBA" id="ARBA00022433"/>
    </source>
</evidence>
<dbReference type="InterPro" id="IPR004009">
    <property type="entry name" value="SH3_Myosin"/>
</dbReference>
<reference evidence="25" key="1">
    <citation type="journal article" date="2014" name="PLoS ONE">
        <title>The genome and linkage map of the northern pike (Esox lucius): conserved synteny revealed between the salmonid sister group and the Neoteleostei.</title>
        <authorList>
            <person name="Rondeau E.B."/>
            <person name="Minkley D.R."/>
            <person name="Leong J.S."/>
            <person name="Messmer A.M."/>
            <person name="Jantzen J.R."/>
            <person name="von Schalburg K.R."/>
            <person name="Lemon C."/>
            <person name="Bird N.H."/>
            <person name="Koop B.F."/>
        </authorList>
    </citation>
    <scope>NUCLEOTIDE SEQUENCE</scope>
</reference>
<dbReference type="Gene3D" id="1.20.120.720">
    <property type="entry name" value="Myosin VI head, motor domain, U50 subdomain"/>
    <property type="match status" value="1"/>
</dbReference>
<keyword evidence="8" id="KW-0112">Calmodulin-binding</keyword>
<feature type="coiled-coil region" evidence="21">
    <location>
        <begin position="835"/>
        <end position="1142"/>
    </location>
</feature>
<organism evidence="24 25">
    <name type="scientific">Esox lucius</name>
    <name type="common">Northern pike</name>
    <dbReference type="NCBI Taxonomy" id="8010"/>
    <lineage>
        <taxon>Eukaryota</taxon>
        <taxon>Metazoa</taxon>
        <taxon>Chordata</taxon>
        <taxon>Craniata</taxon>
        <taxon>Vertebrata</taxon>
        <taxon>Euteleostomi</taxon>
        <taxon>Actinopterygii</taxon>
        <taxon>Neopterygii</taxon>
        <taxon>Teleostei</taxon>
        <taxon>Protacanthopterygii</taxon>
        <taxon>Esociformes</taxon>
        <taxon>Esocidae</taxon>
        <taxon>Esox</taxon>
    </lineage>
</organism>
<dbReference type="FunFam" id="1.20.5.4820:FF:000001">
    <property type="entry name" value="Myosin heavy chain"/>
    <property type="match status" value="1"/>
</dbReference>
<dbReference type="GO" id="GO:0032982">
    <property type="term" value="C:myosin filament"/>
    <property type="evidence" value="ECO:0007669"/>
    <property type="project" value="UniProtKB-KW"/>
</dbReference>
<dbReference type="InterPro" id="IPR008989">
    <property type="entry name" value="Myosin_S1_N"/>
</dbReference>
<dbReference type="PANTHER" id="PTHR45615:SF29">
    <property type="entry name" value="MYOSIN-7B"/>
    <property type="match status" value="1"/>
</dbReference>
<dbReference type="InterPro" id="IPR036961">
    <property type="entry name" value="Kinesin_motor_dom_sf"/>
</dbReference>
<comment type="similarity">
    <text evidence="3 20">Belongs to the TRAFAC class myosin-kinesin ATPase superfamily. Myosin family.</text>
</comment>
<dbReference type="Gene3D" id="3.40.850.10">
    <property type="entry name" value="Kinesin motor domain"/>
    <property type="match status" value="1"/>
</dbReference>
<evidence type="ECO:0000256" key="6">
    <source>
        <dbReference type="ARBA" id="ARBA00022741"/>
    </source>
</evidence>
<evidence type="ECO:0000256" key="3">
    <source>
        <dbReference type="ARBA" id="ARBA00008314"/>
    </source>
</evidence>
<dbReference type="InterPro" id="IPR027417">
    <property type="entry name" value="P-loop_NTPase"/>
</dbReference>
<keyword evidence="25" id="KW-1185">Reference proteome</keyword>
<evidence type="ECO:0000313" key="25">
    <source>
        <dbReference type="Proteomes" id="UP000265140"/>
    </source>
</evidence>
<evidence type="ECO:0000256" key="2">
    <source>
        <dbReference type="ARBA" id="ARBA00004657"/>
    </source>
</evidence>
<reference evidence="24" key="3">
    <citation type="submission" date="2025-08" db="UniProtKB">
        <authorList>
            <consortium name="Ensembl"/>
        </authorList>
    </citation>
    <scope>IDENTIFICATION</scope>
</reference>
<dbReference type="GO" id="GO:0016460">
    <property type="term" value="C:myosin II complex"/>
    <property type="evidence" value="ECO:0007669"/>
    <property type="project" value="TreeGrafter"/>
</dbReference>
<dbReference type="GO" id="GO:0000146">
    <property type="term" value="F:microfilament motor activity"/>
    <property type="evidence" value="ECO:0007669"/>
    <property type="project" value="TreeGrafter"/>
</dbReference>
<dbReference type="OrthoDB" id="312459at2759"/>
<feature type="coiled-coil region" evidence="21">
    <location>
        <begin position="1193"/>
        <end position="1825"/>
    </location>
</feature>
<dbReference type="FunFam" id="3.40.850.10:FF:000101">
    <property type="entry name" value="Slow myosin heavy chain 2"/>
    <property type="match status" value="1"/>
</dbReference>
<dbReference type="Pfam" id="PF02736">
    <property type="entry name" value="Myosin_N"/>
    <property type="match status" value="1"/>
</dbReference>
<evidence type="ECO:0000256" key="12">
    <source>
        <dbReference type="ARBA" id="ARBA00023175"/>
    </source>
</evidence>
<dbReference type="FunFam" id="1.20.5.370:FF:000010">
    <property type="entry name" value="Myosin heavy chain, isoform G"/>
    <property type="match status" value="1"/>
</dbReference>
<evidence type="ECO:0000256" key="17">
    <source>
        <dbReference type="ARBA" id="ARBA00073369"/>
    </source>
</evidence>
<evidence type="ECO:0000256" key="1">
    <source>
        <dbReference type="ARBA" id="ARBA00004170"/>
    </source>
</evidence>
<evidence type="ECO:0000256" key="5">
    <source>
        <dbReference type="ARBA" id="ARBA00022490"/>
    </source>
</evidence>
<keyword evidence="13" id="KW-0514">Muscle protein</keyword>
<dbReference type="PANTHER" id="PTHR45615">
    <property type="entry name" value="MYOSIN HEAVY CHAIN, NON-MUSCLE"/>
    <property type="match status" value="1"/>
</dbReference>
<dbReference type="SMART" id="SM00242">
    <property type="entry name" value="MYSc"/>
    <property type="match status" value="1"/>
</dbReference>
<dbReference type="Gene3D" id="1.20.5.4820">
    <property type="match status" value="1"/>
</dbReference>
<dbReference type="Bgee" id="ENSELUG00000011755">
    <property type="expression patterns" value="Expressed in heart and 6 other cell types or tissues"/>
</dbReference>
<evidence type="ECO:0000256" key="13">
    <source>
        <dbReference type="ARBA" id="ARBA00023179"/>
    </source>
</evidence>
<dbReference type="Gene3D" id="1.20.58.530">
    <property type="match status" value="1"/>
</dbReference>
<keyword evidence="9 21" id="KW-0175">Coiled coil</keyword>
<dbReference type="Gene3D" id="1.20.5.370">
    <property type="match status" value="4"/>
</dbReference>
<evidence type="ECO:0000256" key="14">
    <source>
        <dbReference type="ARBA" id="ARBA00023203"/>
    </source>
</evidence>
<dbReference type="GO" id="GO:0005524">
    <property type="term" value="F:ATP binding"/>
    <property type="evidence" value="ECO:0007669"/>
    <property type="project" value="UniProtKB-UniRule"/>
</dbReference>
<dbReference type="PROSITE" id="PS51456">
    <property type="entry name" value="MYOSIN_MOTOR"/>
    <property type="match status" value="1"/>
</dbReference>
<dbReference type="FunFam" id="1.20.5.370:FF:000008">
    <property type="entry name" value="Myosin heavy chain"/>
    <property type="match status" value="1"/>
</dbReference>
<dbReference type="FunFam" id="1.20.5.340:FF:000003">
    <property type="entry name" value="Myosin heavy chain"/>
    <property type="match status" value="1"/>
</dbReference>
<dbReference type="InParanoid" id="A0A3P8ZXF6"/>
<dbReference type="SUPFAM" id="SSF52540">
    <property type="entry name" value="P-loop containing nucleoside triphosphate hydrolases"/>
    <property type="match status" value="1"/>
</dbReference>
<keyword evidence="14 20" id="KW-0009">Actin-binding</keyword>
<dbReference type="FunFam" id="1.20.5.370:FF:000001">
    <property type="entry name" value="Myosin heavy chain"/>
    <property type="match status" value="1"/>
</dbReference>
<feature type="binding site" evidence="20">
    <location>
        <begin position="178"/>
        <end position="185"/>
    </location>
    <ligand>
        <name>ATP</name>
        <dbReference type="ChEBI" id="CHEBI:30616"/>
    </ligand>
</feature>
<feature type="domain" description="Myosin motor" evidence="22">
    <location>
        <begin position="86"/>
        <end position="771"/>
    </location>
</feature>
<evidence type="ECO:0000259" key="23">
    <source>
        <dbReference type="PROSITE" id="PS51844"/>
    </source>
</evidence>
<dbReference type="FunFam" id="1.10.10.820:FF:000001">
    <property type="entry name" value="Myosin heavy chain"/>
    <property type="match status" value="1"/>
</dbReference>
<comment type="subunit">
    <text evidence="15">Muscle myosin is a hexameric protein that consists of 2 heavy chain subunits (MHC), 2 alkali light chain subunits (MLC) and 2 regulatory light chain subunits (MLC-2).</text>
</comment>
<dbReference type="Gene3D" id="1.10.10.820">
    <property type="match status" value="1"/>
</dbReference>
<sequence>MSRFIEMKEYGEAALFLRLTNLEALAARTLAFDGTKRVWIPDETEAYVEAEIKKLDGDKATVETKDGRTLVVKEDDIQQMNPPKFDMIEDMAMLTHLNEASVLFNLTRRYSMWMIYTYSGLFCVTINPYKYLPVYSSKVIAAYKGKRLSETPPHIYAIADNAYNDMLHRENQSILITGESGAGKTVNTKRVIQYFAIVAALGDTAKKGGTLEDQIIAANPAMEAFGNAKTLRNDNSSRFGKFIRIHFGPGGRVASADIDIYLLEKSRVAFQQPGERSYHIYYQILSHKKPELQDMLLISTNPFDYHFCSQGVTTVENVNDGEELLATDHAMDSLGFSHEEKYGCYKIVGAIMHFGNMKFKKVQREEQAEADGTESADKASYLMGISSADLIKGLLHPRVKVGNEYITKGQTVEQVNYSVGALAKSTYDRMFKWMVGRINRSLYMALPRQFYIGVLDIAGFEIFEFNNFEQLCINYTNEKLQQYFNHHMFIMEQEEYKREGIEWTFIDFGLDLQVCINLIEKSMGILSILEEECMFPKATDISFKTKLYDNHVGKSPNFLKPRPDKKRKYETHFELVHYAGVVPYNISGWLDKNRDPLNETVVNCFQKSSNKLLASLFENFISSDTATKGKRRKGASFQTVSQLHKENLNKLMANLRSTQPHFVRCIIPNETKTAGLMDPFQVLHQLRCNGVLEGIRICRKGYPNRVVYAEFKQRYRILNTQAIPEDSFVDSRKAVEKLLGSLDIDHTQYKFGITKVFFKAGLLGCLEDMRDEKLSEILTRMQAMLRGKLMRMERQRMMEEKEALEVIQWNIRAFAAVKNWPWMKLFFKLKPLLRCATAEKELVALKEEFAKLKDLFDKSEAKRKEVEERQVALIQEKNDLALQLQAEQDNLADAEDRCDLLIKAKLQLEAKVKELTERLEDEEEMNASLTAKKRKLEDECVELKKDIDDLEITLAKVEKERHATENKVKNLIEEISVLDESILNLTKEKKALQDAHQQALTDLQAEEDKVNMLSKGKVKLEQQVDDLEGSLEQEKKVRMDLERVKRKLEGDLKLSMDSVMDLENDKQQLEEKLKKKDFEMSQFSSKLEDEQAVVIQLQKKIKELQTRIEEVEEQLEAERLWRTKAEKQRGDVSRELEELSERLEEAGGASAAQIAMNKKREQDFVKMRRDLEESALHHEATTAALRKKHADSVAELGEQIDILQRVKQKLEKEKAEYRMEAEDLASNLEQLSKAKASTEKMCRLYEDQMNEARAKAEELQRQLTDVTNQRARAVTESSEYSRRLEEREAIVSQLQRSKSFYSQNTEDLKKQLEEENKAKNALAHAVQSSRHDCDLLREQYEEEQEAKAELQRALAKANTEVAQWKTKYEIDAIQRTEELEEAKKKLTVRLQNTEEAVETSHAKCSSLEKTKHRLQIEIEDLMVDLERSNAAALALDKRQRNFDKVLSDWRQKYDECQCELESSQKESRSLSTELFKLKNSYEEAIEHLETVKRENKNLQEEIADLADQISHGGKTIYELERVKKVLDVEKSDIKAALEEVEGTLELEESKTLRAQLELNQFKAEVDRKIAEKDEEIDNLRRSHQRSLESLQATLDAEARSRNEAVRLKKKMEGDMNEMEVQLNHANRHAAESQRLLHHLQGQIKDLQLELDNRIHQNEELKEQWSLTERRNNLLVAEVEELRTMVEQTDRGRRMAEQELLEATERVNLLHAQNTNLFNHKKKLESDLSMLAGELEEAGQECRNAEEKAKKAITDASMMAEELKKEQDTSSHLERMKKNLEQNIKDLQLRLDEAEQMAHKGGKKQIQKLEIRVRDLEGELLCEQKKSEEFQKGVRRYERRVKELSYQTEEDRKTLLRMQELIDKLQAKVKSYKRQAEEAEEQVNSNISKYRKIVHELDEAEERADMAETQVNKLRVTVQIQICVISVICFTK</sequence>
<accession>A0A3P8ZXF6</accession>
<dbReference type="Proteomes" id="UP000265140">
    <property type="component" value="Chromosome 12"/>
</dbReference>
<keyword evidence="4" id="KW-0787">Thick filament</keyword>
<evidence type="ECO:0000256" key="21">
    <source>
        <dbReference type="SAM" id="Coils"/>
    </source>
</evidence>
<name>A0A3P8ZXF6_ESOLU</name>
<feature type="region of interest" description="Actin-binding" evidence="20">
    <location>
        <begin position="648"/>
        <end position="670"/>
    </location>
</feature>
<dbReference type="Pfam" id="PF00063">
    <property type="entry name" value="Myosin_head"/>
    <property type="match status" value="1"/>
</dbReference>
<dbReference type="FunFam" id="1.20.5.340:FF:000006">
    <property type="entry name" value="Myosin heavy chain"/>
    <property type="match status" value="1"/>
</dbReference>
<keyword evidence="10 20" id="KW-0518">Myosin</keyword>
<evidence type="ECO:0000256" key="11">
    <source>
        <dbReference type="ARBA" id="ARBA00023136"/>
    </source>
</evidence>
<evidence type="ECO:0000256" key="9">
    <source>
        <dbReference type="ARBA" id="ARBA00023054"/>
    </source>
</evidence>
<dbReference type="GO" id="GO:0051015">
    <property type="term" value="F:actin filament binding"/>
    <property type="evidence" value="ECO:0007669"/>
    <property type="project" value="InterPro"/>
</dbReference>
<reference evidence="24" key="2">
    <citation type="submission" date="2020-02" db="EMBL/GenBank/DDBJ databases">
        <title>Esox lucius (northern pike) genome, fEsoLuc1, primary haplotype.</title>
        <authorList>
            <person name="Myers G."/>
            <person name="Karagic N."/>
            <person name="Meyer A."/>
            <person name="Pippel M."/>
            <person name="Reichard M."/>
            <person name="Winkler S."/>
            <person name="Tracey A."/>
            <person name="Sims Y."/>
            <person name="Howe K."/>
            <person name="Rhie A."/>
            <person name="Formenti G."/>
            <person name="Durbin R."/>
            <person name="Fedrigo O."/>
            <person name="Jarvis E.D."/>
        </authorList>
    </citation>
    <scope>NUCLEOTIDE SEQUENCE [LARGE SCALE GENOMIC DNA]</scope>
</reference>
<dbReference type="OMA" id="NETPPHI"/>
<dbReference type="Ensembl" id="ENSELUT00000000696.3">
    <property type="protein sequence ID" value="ENSELUP00000033432.2"/>
    <property type="gene ID" value="ENSELUG00000011755.3"/>
</dbReference>
<proteinExistence type="inferred from homology"/>
<keyword evidence="12 20" id="KW-0505">Motor protein</keyword>
<dbReference type="FunFam" id="1.20.5.340:FF:000013">
    <property type="entry name" value="Myosin heavy chain"/>
    <property type="match status" value="1"/>
</dbReference>